<feature type="chain" id="PRO_5047321791" description="MipA/OmpV family protein" evidence="6">
    <location>
        <begin position="33"/>
        <end position="278"/>
    </location>
</feature>
<gene>
    <name evidence="7" type="ORF">AFCDBAGC_2921</name>
</gene>
<accession>A0ABQ4QJM2</accession>
<evidence type="ECO:0000256" key="3">
    <source>
        <dbReference type="ARBA" id="ARBA00022729"/>
    </source>
</evidence>
<organism evidence="7 8">
    <name type="scientific">Methylobacterium cerastii</name>
    <dbReference type="NCBI Taxonomy" id="932741"/>
    <lineage>
        <taxon>Bacteria</taxon>
        <taxon>Pseudomonadati</taxon>
        <taxon>Pseudomonadota</taxon>
        <taxon>Alphaproteobacteria</taxon>
        <taxon>Hyphomicrobiales</taxon>
        <taxon>Methylobacteriaceae</taxon>
        <taxon>Methylobacterium</taxon>
    </lineage>
</organism>
<evidence type="ECO:0000313" key="8">
    <source>
        <dbReference type="Proteomes" id="UP001055117"/>
    </source>
</evidence>
<evidence type="ECO:0000256" key="2">
    <source>
        <dbReference type="ARBA" id="ARBA00005722"/>
    </source>
</evidence>
<proteinExistence type="inferred from homology"/>
<dbReference type="InterPro" id="IPR010583">
    <property type="entry name" value="MipA"/>
</dbReference>
<evidence type="ECO:0008006" key="9">
    <source>
        <dbReference type="Google" id="ProtNLM"/>
    </source>
</evidence>
<feature type="signal peptide" evidence="6">
    <location>
        <begin position="1"/>
        <end position="32"/>
    </location>
</feature>
<dbReference type="PANTHER" id="PTHR38776:SF1">
    <property type="entry name" value="MLTA-INTERACTING PROTEIN-RELATED"/>
    <property type="match status" value="1"/>
</dbReference>
<evidence type="ECO:0000256" key="4">
    <source>
        <dbReference type="ARBA" id="ARBA00023136"/>
    </source>
</evidence>
<comment type="caution">
    <text evidence="7">The sequence shown here is derived from an EMBL/GenBank/DDBJ whole genome shotgun (WGS) entry which is preliminary data.</text>
</comment>
<evidence type="ECO:0000256" key="5">
    <source>
        <dbReference type="ARBA" id="ARBA00023237"/>
    </source>
</evidence>
<comment type="similarity">
    <text evidence="2">Belongs to the MipA/OmpV family.</text>
</comment>
<reference evidence="7 8" key="1">
    <citation type="journal article" date="2021" name="Front. Microbiol.">
        <title>Comprehensive Comparative Genomics and Phenotyping of Methylobacterium Species.</title>
        <authorList>
            <person name="Alessa O."/>
            <person name="Ogura Y."/>
            <person name="Fujitani Y."/>
            <person name="Takami H."/>
            <person name="Hayashi T."/>
            <person name="Sahin N."/>
            <person name="Tani A."/>
        </authorList>
    </citation>
    <scope>NUCLEOTIDE SEQUENCE [LARGE SCALE GENOMIC DNA]</scope>
    <source>
        <strain evidence="7 8">DSM 23679</strain>
    </source>
</reference>
<comment type="subcellular location">
    <subcellularLocation>
        <location evidence="1">Cell outer membrane</location>
    </subcellularLocation>
</comment>
<dbReference type="Proteomes" id="UP001055117">
    <property type="component" value="Unassembled WGS sequence"/>
</dbReference>
<protein>
    <recommendedName>
        <fullName evidence="9">MipA/OmpV family protein</fullName>
    </recommendedName>
</protein>
<evidence type="ECO:0000256" key="6">
    <source>
        <dbReference type="SAM" id="SignalP"/>
    </source>
</evidence>
<dbReference type="PANTHER" id="PTHR38776">
    <property type="entry name" value="MLTA-INTERACTING PROTEIN-RELATED"/>
    <property type="match status" value="1"/>
</dbReference>
<evidence type="ECO:0000256" key="1">
    <source>
        <dbReference type="ARBA" id="ARBA00004442"/>
    </source>
</evidence>
<name>A0ABQ4QJM2_9HYPH</name>
<dbReference type="EMBL" id="BPQG01000044">
    <property type="protein sequence ID" value="GJD45052.1"/>
    <property type="molecule type" value="Genomic_DNA"/>
</dbReference>
<keyword evidence="8" id="KW-1185">Reference proteome</keyword>
<keyword evidence="5" id="KW-0998">Cell outer membrane</keyword>
<sequence>MRARQRTIRAPVGFAAGWIAFCVALGPSPGCADDLAALFEPGTVISVGGFAGTGARFQGARAVGLWGLPYASFRKVDAPREWFSPDDALDVALVDAPAIQAGAVLDVRSGRSVHDDRSLAGLPRRPVAAALGLFGEVWPVDDVLRLRAEVTQGLRAHDGVVAKLGADLVGTAGRFTLSGGPRLVLGDAAAMRLDFDVPVASANANPRLTPYRATGGTRSAGAIVALAYDWSDAWRTLGSVRYDRLVASAAGSPIVRRVGTPNDVTVSVGAIYSIRTDR</sequence>
<keyword evidence="3 6" id="KW-0732">Signal</keyword>
<evidence type="ECO:0000313" key="7">
    <source>
        <dbReference type="EMBL" id="GJD45052.1"/>
    </source>
</evidence>
<keyword evidence="4" id="KW-0472">Membrane</keyword>
<dbReference type="Pfam" id="PF06629">
    <property type="entry name" value="MipA"/>
    <property type="match status" value="1"/>
</dbReference>